<evidence type="ECO:0000256" key="6">
    <source>
        <dbReference type="SAM" id="Phobius"/>
    </source>
</evidence>
<feature type="domain" description="EamA" evidence="7">
    <location>
        <begin position="157"/>
        <end position="289"/>
    </location>
</feature>
<dbReference type="RefSeq" id="WP_085878251.1">
    <property type="nucleotide sequence ID" value="NZ_FWFZ01000005.1"/>
</dbReference>
<dbReference type="AlphaFoldDB" id="A0A1Y5SD95"/>
<keyword evidence="9" id="KW-1185">Reference proteome</keyword>
<evidence type="ECO:0000256" key="1">
    <source>
        <dbReference type="ARBA" id="ARBA00004141"/>
    </source>
</evidence>
<evidence type="ECO:0000256" key="2">
    <source>
        <dbReference type="ARBA" id="ARBA00007362"/>
    </source>
</evidence>
<dbReference type="Pfam" id="PF00892">
    <property type="entry name" value="EamA"/>
    <property type="match status" value="2"/>
</dbReference>
<comment type="similarity">
    <text evidence="2">Belongs to the EamA transporter family.</text>
</comment>
<evidence type="ECO:0000256" key="4">
    <source>
        <dbReference type="ARBA" id="ARBA00022989"/>
    </source>
</evidence>
<dbReference type="GO" id="GO:0016020">
    <property type="term" value="C:membrane"/>
    <property type="evidence" value="ECO:0007669"/>
    <property type="project" value="UniProtKB-SubCell"/>
</dbReference>
<evidence type="ECO:0000313" key="8">
    <source>
        <dbReference type="EMBL" id="SLN36994.1"/>
    </source>
</evidence>
<keyword evidence="5 6" id="KW-0472">Membrane</keyword>
<evidence type="ECO:0000313" key="9">
    <source>
        <dbReference type="Proteomes" id="UP000193900"/>
    </source>
</evidence>
<feature type="transmembrane region" description="Helical" evidence="6">
    <location>
        <begin position="41"/>
        <end position="63"/>
    </location>
</feature>
<evidence type="ECO:0000259" key="7">
    <source>
        <dbReference type="Pfam" id="PF00892"/>
    </source>
</evidence>
<name>A0A1Y5SD95_9RHOB</name>
<feature type="transmembrane region" description="Helical" evidence="6">
    <location>
        <begin position="216"/>
        <end position="235"/>
    </location>
</feature>
<feature type="transmembrane region" description="Helical" evidence="6">
    <location>
        <begin position="247"/>
        <end position="266"/>
    </location>
</feature>
<sequence length="300" mass="31524">MSPAARGHLAMLVFSGLVAGSFSLGARIAHDIDPAALNALRFAIAAALLGLATAATTGLSAAALRAPWRYAIVGTLISLYFVLMFEGLKSAPAISSAAVFTLSPLLAAGFGWLTLRQRLTRQMALALAVGGAGALWVIFRGDLRALLAFQVGPGERIFFLGCAAYALHSPLLRRLNRGEPAVVFIFLTLVAGTLAVTLYGWGAIRATDWAALPGRVWATLLYISVASGAATFFLMQFASMRLPSAKVMAYTYLVPTWVILWELALGGSPPRPVVAIGVAMSVIALLLLLRDDAVRAPAGS</sequence>
<dbReference type="OrthoDB" id="5812248at2"/>
<proteinExistence type="inferred from homology"/>
<dbReference type="InterPro" id="IPR050638">
    <property type="entry name" value="AA-Vitamin_Transporters"/>
</dbReference>
<feature type="domain" description="EamA" evidence="7">
    <location>
        <begin position="7"/>
        <end position="138"/>
    </location>
</feature>
<accession>A0A1Y5SD95</accession>
<feature type="transmembrane region" description="Helical" evidence="6">
    <location>
        <begin position="94"/>
        <end position="115"/>
    </location>
</feature>
<dbReference type="Proteomes" id="UP000193900">
    <property type="component" value="Unassembled WGS sequence"/>
</dbReference>
<dbReference type="InterPro" id="IPR037185">
    <property type="entry name" value="EmrE-like"/>
</dbReference>
<reference evidence="8 9" key="1">
    <citation type="submission" date="2017-03" db="EMBL/GenBank/DDBJ databases">
        <authorList>
            <person name="Afonso C.L."/>
            <person name="Miller P.J."/>
            <person name="Scott M.A."/>
            <person name="Spackman E."/>
            <person name="Goraichik I."/>
            <person name="Dimitrov K.M."/>
            <person name="Suarez D.L."/>
            <person name="Swayne D.E."/>
        </authorList>
    </citation>
    <scope>NUCLEOTIDE SEQUENCE [LARGE SCALE GENOMIC DNA]</scope>
    <source>
        <strain evidence="8 9">CECT 7023</strain>
    </source>
</reference>
<organism evidence="8 9">
    <name type="scientific">Roseisalinus antarcticus</name>
    <dbReference type="NCBI Taxonomy" id="254357"/>
    <lineage>
        <taxon>Bacteria</taxon>
        <taxon>Pseudomonadati</taxon>
        <taxon>Pseudomonadota</taxon>
        <taxon>Alphaproteobacteria</taxon>
        <taxon>Rhodobacterales</taxon>
        <taxon>Roseobacteraceae</taxon>
        <taxon>Roseisalinus</taxon>
    </lineage>
</organism>
<dbReference type="EMBL" id="FWFZ01000005">
    <property type="protein sequence ID" value="SLN36994.1"/>
    <property type="molecule type" value="Genomic_DNA"/>
</dbReference>
<feature type="transmembrane region" description="Helical" evidence="6">
    <location>
        <begin position="272"/>
        <end position="289"/>
    </location>
</feature>
<keyword evidence="4 6" id="KW-1133">Transmembrane helix</keyword>
<dbReference type="PANTHER" id="PTHR32322:SF2">
    <property type="entry name" value="EAMA DOMAIN-CONTAINING PROTEIN"/>
    <property type="match status" value="1"/>
</dbReference>
<dbReference type="InterPro" id="IPR000620">
    <property type="entry name" value="EamA_dom"/>
</dbReference>
<evidence type="ECO:0000256" key="5">
    <source>
        <dbReference type="ARBA" id="ARBA00023136"/>
    </source>
</evidence>
<dbReference type="SUPFAM" id="SSF103481">
    <property type="entry name" value="Multidrug resistance efflux transporter EmrE"/>
    <property type="match status" value="2"/>
</dbReference>
<feature type="transmembrane region" description="Helical" evidence="6">
    <location>
        <begin position="70"/>
        <end position="88"/>
    </location>
</feature>
<gene>
    <name evidence="8" type="ORF">ROA7023_01366</name>
</gene>
<keyword evidence="3 6" id="KW-0812">Transmembrane</keyword>
<feature type="transmembrane region" description="Helical" evidence="6">
    <location>
        <begin position="122"/>
        <end position="139"/>
    </location>
</feature>
<evidence type="ECO:0000256" key="3">
    <source>
        <dbReference type="ARBA" id="ARBA00022692"/>
    </source>
</evidence>
<feature type="transmembrane region" description="Helical" evidence="6">
    <location>
        <begin position="180"/>
        <end position="204"/>
    </location>
</feature>
<dbReference type="PANTHER" id="PTHR32322">
    <property type="entry name" value="INNER MEMBRANE TRANSPORTER"/>
    <property type="match status" value="1"/>
</dbReference>
<protein>
    <submittedName>
        <fullName evidence="8">EamA-like transporter family protein</fullName>
    </submittedName>
</protein>
<comment type="subcellular location">
    <subcellularLocation>
        <location evidence="1">Membrane</location>
        <topology evidence="1">Multi-pass membrane protein</topology>
    </subcellularLocation>
</comment>